<evidence type="ECO:0000256" key="2">
    <source>
        <dbReference type="ARBA" id="ARBA00022448"/>
    </source>
</evidence>
<evidence type="ECO:0000256" key="3">
    <source>
        <dbReference type="ARBA" id="ARBA00022741"/>
    </source>
</evidence>
<dbReference type="STRING" id="1312852.EG19_07765"/>
<dbReference type="EMBL" id="JMFG01000032">
    <property type="protein sequence ID" value="KDA53093.1"/>
    <property type="molecule type" value="Genomic_DNA"/>
</dbReference>
<dbReference type="InterPro" id="IPR015860">
    <property type="entry name" value="ABC_transpr_TagH-like"/>
</dbReference>
<comment type="similarity">
    <text evidence="1">Belongs to the ABC transporter superfamily.</text>
</comment>
<dbReference type="GO" id="GO:0016020">
    <property type="term" value="C:membrane"/>
    <property type="evidence" value="ECO:0007669"/>
    <property type="project" value="InterPro"/>
</dbReference>
<keyword evidence="2" id="KW-0813">Transport</keyword>
<evidence type="ECO:0000313" key="7">
    <source>
        <dbReference type="EMBL" id="KDA53093.1"/>
    </source>
</evidence>
<reference evidence="7 8" key="1">
    <citation type="submission" date="2014-04" db="EMBL/GenBank/DDBJ databases">
        <title>The Genome Sequence of Thermoanaerobaculum aquaticum MP-01, The First Cultivated Group 23 Acidobacterium.</title>
        <authorList>
            <person name="Stamps B.W."/>
            <person name="Losey N.A."/>
            <person name="Lawson P.A."/>
            <person name="Stevenson B.S."/>
        </authorList>
    </citation>
    <scope>NUCLEOTIDE SEQUENCE [LARGE SCALE GENOMIC DNA]</scope>
    <source>
        <strain evidence="7 8">MP-01</strain>
    </source>
</reference>
<dbReference type="GO" id="GO:0140359">
    <property type="term" value="F:ABC-type transporter activity"/>
    <property type="evidence" value="ECO:0007669"/>
    <property type="project" value="InterPro"/>
</dbReference>
<accession>A0A062XQK6</accession>
<gene>
    <name evidence="7" type="ORF">EG19_07765</name>
</gene>
<dbReference type="InterPro" id="IPR017871">
    <property type="entry name" value="ABC_transporter-like_CS"/>
</dbReference>
<dbReference type="Proteomes" id="UP000027284">
    <property type="component" value="Unassembled WGS sequence"/>
</dbReference>
<dbReference type="GO" id="GO:0005524">
    <property type="term" value="F:ATP binding"/>
    <property type="evidence" value="ECO:0007669"/>
    <property type="project" value="UniProtKB-KW"/>
</dbReference>
<feature type="domain" description="ABC transporter" evidence="6">
    <location>
        <begin position="27"/>
        <end position="250"/>
    </location>
</feature>
<dbReference type="PANTHER" id="PTHR46743:SF2">
    <property type="entry name" value="TEICHOIC ACIDS EXPORT ATP-BINDING PROTEIN TAGH"/>
    <property type="match status" value="1"/>
</dbReference>
<comment type="caution">
    <text evidence="7">The sequence shown here is derived from an EMBL/GenBank/DDBJ whole genome shotgun (WGS) entry which is preliminary data.</text>
</comment>
<evidence type="ECO:0000256" key="5">
    <source>
        <dbReference type="SAM" id="MobiDB-lite"/>
    </source>
</evidence>
<dbReference type="PROSITE" id="PS00211">
    <property type="entry name" value="ABC_TRANSPORTER_1"/>
    <property type="match status" value="1"/>
</dbReference>
<dbReference type="InterPro" id="IPR003439">
    <property type="entry name" value="ABC_transporter-like_ATP-bd"/>
</dbReference>
<dbReference type="PANTHER" id="PTHR46743">
    <property type="entry name" value="TEICHOIC ACIDS EXPORT ATP-BINDING PROTEIN TAGH"/>
    <property type="match status" value="1"/>
</dbReference>
<dbReference type="Pfam" id="PF14524">
    <property type="entry name" value="Wzt_C"/>
    <property type="match status" value="1"/>
</dbReference>
<dbReference type="SMART" id="SM00382">
    <property type="entry name" value="AAA"/>
    <property type="match status" value="1"/>
</dbReference>
<protein>
    <recommendedName>
        <fullName evidence="6">ABC transporter domain-containing protein</fullName>
    </recommendedName>
</protein>
<dbReference type="InterPro" id="IPR003593">
    <property type="entry name" value="AAA+_ATPase"/>
</dbReference>
<proteinExistence type="inferred from homology"/>
<evidence type="ECO:0000259" key="6">
    <source>
        <dbReference type="PROSITE" id="PS50893"/>
    </source>
</evidence>
<feature type="compositionally biased region" description="Basic and acidic residues" evidence="5">
    <location>
        <begin position="479"/>
        <end position="488"/>
    </location>
</feature>
<evidence type="ECO:0000313" key="8">
    <source>
        <dbReference type="Proteomes" id="UP000027284"/>
    </source>
</evidence>
<dbReference type="CDD" id="cd03220">
    <property type="entry name" value="ABC_KpsT_Wzt"/>
    <property type="match status" value="1"/>
</dbReference>
<sequence>MIADDIAVSVRDLGRVYRLYARPQDRLKHSLLWRFGRKYGCEFWALRNVSFDVRKGETFGIIGRNGAGKSTLLQIIAGILEPTVGQVIIRGRVASLLELGSGFNPEFTGRENILLNGAILGLSRAEVKERVEEIIAFADIGSFIDQPVKLYSSGMLMRLAFAVATHVEADVVVIDEVLAVGDVFFRQKCYQRLERLRQRKVTVLMASHAMTEVEQFCNRAILLDKGQVVFQGTASEAVKRYYLLEQLDRTPTLSEAVSPDHDTSAQQLSPGPPPWPTSKAFLDLSKVHQVSDGSAICTGVALTNSSGKPTRVFAQGEVAFFHSEFELLRDIEVPIGGVVIQNDKGIHVHGKNTLQYGSRVPRCVPRGSRLRFSQQITLALQPGEYTFEVGLATISGRVYDRLKDLTHQELRDHVFRLCHLSQVGPFRVTWRVEWDTTQLTHHGVADLPGECEVWFIPPSGSDLDKTNSDAECRGTTSVGERDKCRNRA</sequence>
<keyword evidence="8" id="KW-1185">Reference proteome</keyword>
<evidence type="ECO:0000256" key="4">
    <source>
        <dbReference type="ARBA" id="ARBA00022840"/>
    </source>
</evidence>
<keyword evidence="4" id="KW-0067">ATP-binding</keyword>
<dbReference type="CDD" id="cd10147">
    <property type="entry name" value="Wzt_C-like"/>
    <property type="match status" value="1"/>
</dbReference>
<dbReference type="GO" id="GO:0016887">
    <property type="term" value="F:ATP hydrolysis activity"/>
    <property type="evidence" value="ECO:0007669"/>
    <property type="project" value="InterPro"/>
</dbReference>
<feature type="region of interest" description="Disordered" evidence="5">
    <location>
        <begin position="462"/>
        <end position="488"/>
    </location>
</feature>
<dbReference type="Gene3D" id="2.70.50.60">
    <property type="entry name" value="abc- transporter (atp binding component) like domain"/>
    <property type="match status" value="1"/>
</dbReference>
<dbReference type="InterPro" id="IPR050683">
    <property type="entry name" value="Bact_Polysacc_Export_ATP-bd"/>
</dbReference>
<name>A0A062XQK6_9BACT</name>
<dbReference type="InterPro" id="IPR029439">
    <property type="entry name" value="Wzt_C"/>
</dbReference>
<organism evidence="7 8">
    <name type="scientific">Thermoanaerobaculum aquaticum</name>
    <dbReference type="NCBI Taxonomy" id="1312852"/>
    <lineage>
        <taxon>Bacteria</taxon>
        <taxon>Pseudomonadati</taxon>
        <taxon>Acidobacteriota</taxon>
        <taxon>Thermoanaerobaculia</taxon>
        <taxon>Thermoanaerobaculales</taxon>
        <taxon>Thermoanaerobaculaceae</taxon>
        <taxon>Thermoanaerobaculum</taxon>
    </lineage>
</organism>
<dbReference type="InterPro" id="IPR027417">
    <property type="entry name" value="P-loop_NTPase"/>
</dbReference>
<dbReference type="Gene3D" id="3.40.50.300">
    <property type="entry name" value="P-loop containing nucleotide triphosphate hydrolases"/>
    <property type="match status" value="1"/>
</dbReference>
<dbReference type="AlphaFoldDB" id="A0A062XQK6"/>
<evidence type="ECO:0000256" key="1">
    <source>
        <dbReference type="ARBA" id="ARBA00005417"/>
    </source>
</evidence>
<feature type="compositionally biased region" description="Basic and acidic residues" evidence="5">
    <location>
        <begin position="462"/>
        <end position="472"/>
    </location>
</feature>
<dbReference type="Pfam" id="PF00005">
    <property type="entry name" value="ABC_tran"/>
    <property type="match status" value="1"/>
</dbReference>
<dbReference type="PROSITE" id="PS50893">
    <property type="entry name" value="ABC_TRANSPORTER_2"/>
    <property type="match status" value="1"/>
</dbReference>
<feature type="region of interest" description="Disordered" evidence="5">
    <location>
        <begin position="254"/>
        <end position="273"/>
    </location>
</feature>
<keyword evidence="3" id="KW-0547">Nucleotide-binding</keyword>
<dbReference type="SUPFAM" id="SSF52540">
    <property type="entry name" value="P-loop containing nucleoside triphosphate hydrolases"/>
    <property type="match status" value="1"/>
</dbReference>